<organism evidence="5 6">
    <name type="scientific">Halalkalibacter alkaliphilus</name>
    <dbReference type="NCBI Taxonomy" id="2917993"/>
    <lineage>
        <taxon>Bacteria</taxon>
        <taxon>Bacillati</taxon>
        <taxon>Bacillota</taxon>
        <taxon>Bacilli</taxon>
        <taxon>Bacillales</taxon>
        <taxon>Bacillaceae</taxon>
        <taxon>Halalkalibacter</taxon>
    </lineage>
</organism>
<dbReference type="GO" id="GO:0008999">
    <property type="term" value="F:protein-N-terminal-alanine acetyltransferase activity"/>
    <property type="evidence" value="ECO:0007669"/>
    <property type="project" value="TreeGrafter"/>
</dbReference>
<dbReference type="RefSeq" id="WP_250098508.1">
    <property type="nucleotide sequence ID" value="NZ_JAKRYL010000034.1"/>
</dbReference>
<dbReference type="EMBL" id="JAKRYL010000034">
    <property type="protein sequence ID" value="MCL7749652.1"/>
    <property type="molecule type" value="Genomic_DNA"/>
</dbReference>
<gene>
    <name evidence="5" type="ORF">MF646_21265</name>
</gene>
<evidence type="ECO:0000313" key="5">
    <source>
        <dbReference type="EMBL" id="MCL7749652.1"/>
    </source>
</evidence>
<keyword evidence="6" id="KW-1185">Reference proteome</keyword>
<evidence type="ECO:0000256" key="1">
    <source>
        <dbReference type="ARBA" id="ARBA00022679"/>
    </source>
</evidence>
<dbReference type="Pfam" id="PF13302">
    <property type="entry name" value="Acetyltransf_3"/>
    <property type="match status" value="1"/>
</dbReference>
<comment type="caution">
    <text evidence="5">The sequence shown here is derived from an EMBL/GenBank/DDBJ whole genome shotgun (WGS) entry which is preliminary data.</text>
</comment>
<name>A0A9X2CWJ2_9BACI</name>
<reference evidence="5" key="1">
    <citation type="submission" date="2022-02" db="EMBL/GenBank/DDBJ databases">
        <title>Halalkalibacter sp. nov. isolated from Lonar Lake, India.</title>
        <authorList>
            <person name="Joshi A."/>
            <person name="Thite S."/>
            <person name="Lodha T."/>
        </authorList>
    </citation>
    <scope>NUCLEOTIDE SEQUENCE</scope>
    <source>
        <strain evidence="5">MEB205</strain>
    </source>
</reference>
<dbReference type="Gene3D" id="3.40.630.30">
    <property type="match status" value="1"/>
</dbReference>
<dbReference type="SUPFAM" id="SSF55729">
    <property type="entry name" value="Acyl-CoA N-acyltransferases (Nat)"/>
    <property type="match status" value="1"/>
</dbReference>
<evidence type="ECO:0000313" key="6">
    <source>
        <dbReference type="Proteomes" id="UP001139150"/>
    </source>
</evidence>
<evidence type="ECO:0000259" key="4">
    <source>
        <dbReference type="Pfam" id="PF13302"/>
    </source>
</evidence>
<keyword evidence="2" id="KW-0012">Acyltransferase</keyword>
<dbReference type="PANTHER" id="PTHR43792">
    <property type="entry name" value="GNAT FAMILY, PUTATIVE (AFU_ORTHOLOGUE AFUA_3G00765)-RELATED-RELATED"/>
    <property type="match status" value="1"/>
</dbReference>
<dbReference type="InterPro" id="IPR000182">
    <property type="entry name" value="GNAT_dom"/>
</dbReference>
<evidence type="ECO:0000256" key="2">
    <source>
        <dbReference type="ARBA" id="ARBA00023315"/>
    </source>
</evidence>
<dbReference type="GO" id="GO:0005737">
    <property type="term" value="C:cytoplasm"/>
    <property type="evidence" value="ECO:0007669"/>
    <property type="project" value="TreeGrafter"/>
</dbReference>
<evidence type="ECO:0000256" key="3">
    <source>
        <dbReference type="ARBA" id="ARBA00038502"/>
    </source>
</evidence>
<dbReference type="PANTHER" id="PTHR43792:SF8">
    <property type="entry name" value="[RIBOSOMAL PROTEIN US5]-ALANINE N-ACETYLTRANSFERASE"/>
    <property type="match status" value="1"/>
</dbReference>
<sequence>MEIELVPLSLDYAEQLLKFELENRSFFEEMVPGRGDHYYKREKFLTFLTELVVEYEKGEGQYYLILSGSNTILGRINLFNVKEEPFFTADMGYRIGKKYVRNGLASTSVEMIMTLLKEKYEIMEINAKTTCHNHGSKRILEKNGFVLREVEIGGAKLKDETYDFLTYSWSNL</sequence>
<dbReference type="AlphaFoldDB" id="A0A9X2CWJ2"/>
<keyword evidence="1" id="KW-0808">Transferase</keyword>
<dbReference type="InterPro" id="IPR051531">
    <property type="entry name" value="N-acetyltransferase"/>
</dbReference>
<proteinExistence type="inferred from homology"/>
<accession>A0A9X2CWJ2</accession>
<dbReference type="InterPro" id="IPR016181">
    <property type="entry name" value="Acyl_CoA_acyltransferase"/>
</dbReference>
<dbReference type="Proteomes" id="UP001139150">
    <property type="component" value="Unassembled WGS sequence"/>
</dbReference>
<comment type="similarity">
    <text evidence="3">Belongs to the acetyltransferase family. RimJ subfamily.</text>
</comment>
<feature type="domain" description="N-acetyltransferase" evidence="4">
    <location>
        <begin position="4"/>
        <end position="146"/>
    </location>
</feature>
<protein>
    <submittedName>
        <fullName evidence="5">GNAT family N-acetyltransferase</fullName>
    </submittedName>
</protein>